<feature type="coiled-coil region" evidence="1">
    <location>
        <begin position="140"/>
        <end position="167"/>
    </location>
</feature>
<reference evidence="2" key="1">
    <citation type="submission" date="2023-08" db="EMBL/GenBank/DDBJ databases">
        <title>Black Yeasts Isolated from many extreme environments.</title>
        <authorList>
            <person name="Coleine C."/>
            <person name="Stajich J.E."/>
            <person name="Selbmann L."/>
        </authorList>
    </citation>
    <scope>NUCLEOTIDE SEQUENCE</scope>
    <source>
        <strain evidence="2">CCFEE 5810</strain>
    </source>
</reference>
<dbReference type="Proteomes" id="UP001310594">
    <property type="component" value="Unassembled WGS sequence"/>
</dbReference>
<comment type="caution">
    <text evidence="2">The sequence shown here is derived from an EMBL/GenBank/DDBJ whole genome shotgun (WGS) entry which is preliminary data.</text>
</comment>
<feature type="coiled-coil region" evidence="1">
    <location>
        <begin position="17"/>
        <end position="44"/>
    </location>
</feature>
<sequence length="261" mass="29493">MNCEQHHSNVDRIILEKQGLDNHVKQLEKSVKDKTAELETATADWELRISLEQAKTYAGSDIMAQEAVYAQIKSLHQQLAEARELLGLERKYASDLASENRSHKEAYSIVNKSRAAAEKDAESLRRRLNSAIAGRGLMKKSVHKAEMEKMQIRVDREKKRRHEAQALHGSSTKRCRRCEPEVIILDDDEGEQSGPVRQASALQQQSGTEHLVGLQQQEAITSPAQQEVVVHSEQSIQVEDRGRRPHVDIAAAWDVLNRQGR</sequence>
<gene>
    <name evidence="2" type="ORF">LTR97_003885</name>
</gene>
<proteinExistence type="predicted"/>
<evidence type="ECO:0000313" key="3">
    <source>
        <dbReference type="Proteomes" id="UP001310594"/>
    </source>
</evidence>
<evidence type="ECO:0000313" key="2">
    <source>
        <dbReference type="EMBL" id="KAK5702939.1"/>
    </source>
</evidence>
<organism evidence="2 3">
    <name type="scientific">Elasticomyces elasticus</name>
    <dbReference type="NCBI Taxonomy" id="574655"/>
    <lineage>
        <taxon>Eukaryota</taxon>
        <taxon>Fungi</taxon>
        <taxon>Dikarya</taxon>
        <taxon>Ascomycota</taxon>
        <taxon>Pezizomycotina</taxon>
        <taxon>Dothideomycetes</taxon>
        <taxon>Dothideomycetidae</taxon>
        <taxon>Mycosphaerellales</taxon>
        <taxon>Teratosphaeriaceae</taxon>
        <taxon>Elasticomyces</taxon>
    </lineage>
</organism>
<protein>
    <submittedName>
        <fullName evidence="2">Uncharacterized protein</fullName>
    </submittedName>
</protein>
<keyword evidence="1" id="KW-0175">Coiled coil</keyword>
<dbReference type="AlphaFoldDB" id="A0AAN7VUL5"/>
<accession>A0AAN7VUL5</accession>
<evidence type="ECO:0000256" key="1">
    <source>
        <dbReference type="SAM" id="Coils"/>
    </source>
</evidence>
<name>A0AAN7VUL5_9PEZI</name>
<dbReference type="EMBL" id="JAVRQU010000005">
    <property type="protein sequence ID" value="KAK5702939.1"/>
    <property type="molecule type" value="Genomic_DNA"/>
</dbReference>